<reference evidence="2" key="1">
    <citation type="journal article" date="2022" name="Mol. Ecol. Resour.">
        <title>The genomes of chicory, endive, great burdock and yacon provide insights into Asteraceae palaeo-polyploidization history and plant inulin production.</title>
        <authorList>
            <person name="Fan W."/>
            <person name="Wang S."/>
            <person name="Wang H."/>
            <person name="Wang A."/>
            <person name="Jiang F."/>
            <person name="Liu H."/>
            <person name="Zhao H."/>
            <person name="Xu D."/>
            <person name="Zhang Y."/>
        </authorList>
    </citation>
    <scope>NUCLEOTIDE SEQUENCE [LARGE SCALE GENOMIC DNA]</scope>
    <source>
        <strain evidence="2">cv. Yunnan</strain>
    </source>
</reference>
<evidence type="ECO:0000313" key="2">
    <source>
        <dbReference type="Proteomes" id="UP001056120"/>
    </source>
</evidence>
<name>A0ACB9HIC8_9ASTR</name>
<evidence type="ECO:0000313" key="1">
    <source>
        <dbReference type="EMBL" id="KAI3795061.1"/>
    </source>
</evidence>
<accession>A0ACB9HIC8</accession>
<proteinExistence type="predicted"/>
<reference evidence="1 2" key="2">
    <citation type="journal article" date="2022" name="Mol. Ecol. Resour.">
        <title>The genomes of chicory, endive, great burdock and yacon provide insights into Asteraceae paleo-polyploidization history and plant inulin production.</title>
        <authorList>
            <person name="Fan W."/>
            <person name="Wang S."/>
            <person name="Wang H."/>
            <person name="Wang A."/>
            <person name="Jiang F."/>
            <person name="Liu H."/>
            <person name="Zhao H."/>
            <person name="Xu D."/>
            <person name="Zhang Y."/>
        </authorList>
    </citation>
    <scope>NUCLEOTIDE SEQUENCE [LARGE SCALE GENOMIC DNA]</scope>
    <source>
        <strain evidence="2">cv. Yunnan</strain>
        <tissue evidence="1">Leaves</tissue>
    </source>
</reference>
<comment type="caution">
    <text evidence="1">The sequence shown here is derived from an EMBL/GenBank/DDBJ whole genome shotgun (WGS) entry which is preliminary data.</text>
</comment>
<gene>
    <name evidence="1" type="ORF">L1987_37705</name>
</gene>
<protein>
    <submittedName>
        <fullName evidence="1">Uncharacterized protein</fullName>
    </submittedName>
</protein>
<organism evidence="1 2">
    <name type="scientific">Smallanthus sonchifolius</name>
    <dbReference type="NCBI Taxonomy" id="185202"/>
    <lineage>
        <taxon>Eukaryota</taxon>
        <taxon>Viridiplantae</taxon>
        <taxon>Streptophyta</taxon>
        <taxon>Embryophyta</taxon>
        <taxon>Tracheophyta</taxon>
        <taxon>Spermatophyta</taxon>
        <taxon>Magnoliopsida</taxon>
        <taxon>eudicotyledons</taxon>
        <taxon>Gunneridae</taxon>
        <taxon>Pentapetalae</taxon>
        <taxon>asterids</taxon>
        <taxon>campanulids</taxon>
        <taxon>Asterales</taxon>
        <taxon>Asteraceae</taxon>
        <taxon>Asteroideae</taxon>
        <taxon>Heliantheae alliance</taxon>
        <taxon>Millerieae</taxon>
        <taxon>Smallanthus</taxon>
    </lineage>
</organism>
<dbReference type="Proteomes" id="UP001056120">
    <property type="component" value="Linkage Group LG12"/>
</dbReference>
<sequence>MREEWTEALISQGEDADYLEKLSNKEIYRALMGQQGQLANKKRAEEEEEEKAKQKSKKTIAFNMRTHEERKVMMDFLKARGESGKRLGPMSFMNLQALYFKVKKEEEERLGKTGSKKRGRAEVKRSIYKTVDEVMQLSYFDLRRMMELGEAHEHENESGRHLLLVIKHHFNPSKDVVIEAKPLQSHFPFTSWSYNAEKDEITITTVRGQHMRCSSKAIFKMPSNDIKSLSELPLDNPSKDHRGYELLRINLSAADSCSPADEQLCCGQPYLLKSRVAADRLLSSIKHLMLLIGQSSAALNS</sequence>
<keyword evidence="2" id="KW-1185">Reference proteome</keyword>
<dbReference type="EMBL" id="CM042029">
    <property type="protein sequence ID" value="KAI3795061.1"/>
    <property type="molecule type" value="Genomic_DNA"/>
</dbReference>